<dbReference type="EMBL" id="AAOE01000006">
    <property type="protein sequence ID" value="EAR10014.1"/>
    <property type="molecule type" value="Genomic_DNA"/>
</dbReference>
<organism evidence="2 3">
    <name type="scientific">Reinekea blandensis MED297</name>
    <dbReference type="NCBI Taxonomy" id="314283"/>
    <lineage>
        <taxon>Bacteria</taxon>
        <taxon>Pseudomonadati</taxon>
        <taxon>Pseudomonadota</taxon>
        <taxon>Gammaproteobacteria</taxon>
        <taxon>Oceanospirillales</taxon>
        <taxon>Saccharospirillaceae</taxon>
        <taxon>Reinekea</taxon>
    </lineage>
</organism>
<keyword evidence="3" id="KW-1185">Reference proteome</keyword>
<name>A4BCT2_9GAMM</name>
<feature type="signal peptide" evidence="1">
    <location>
        <begin position="1"/>
        <end position="27"/>
    </location>
</feature>
<dbReference type="PROSITE" id="PS51257">
    <property type="entry name" value="PROKAR_LIPOPROTEIN"/>
    <property type="match status" value="1"/>
</dbReference>
<evidence type="ECO:0008006" key="4">
    <source>
        <dbReference type="Google" id="ProtNLM"/>
    </source>
</evidence>
<dbReference type="HOGENOM" id="CLU_917900_0_0_6"/>
<evidence type="ECO:0000313" key="2">
    <source>
        <dbReference type="EMBL" id="EAR10014.1"/>
    </source>
</evidence>
<comment type="caution">
    <text evidence="2">The sequence shown here is derived from an EMBL/GenBank/DDBJ whole genome shotgun (WGS) entry which is preliminary data.</text>
</comment>
<evidence type="ECO:0000256" key="1">
    <source>
        <dbReference type="SAM" id="SignalP"/>
    </source>
</evidence>
<keyword evidence="1" id="KW-0732">Signal</keyword>
<proteinExistence type="predicted"/>
<evidence type="ECO:0000313" key="3">
    <source>
        <dbReference type="Proteomes" id="UP000005953"/>
    </source>
</evidence>
<protein>
    <recommendedName>
        <fullName evidence="4">Lipoprotein</fullName>
    </recommendedName>
</protein>
<gene>
    <name evidence="2" type="ORF">MED297_07996</name>
</gene>
<feature type="chain" id="PRO_5002666610" description="Lipoprotein" evidence="1">
    <location>
        <begin position="28"/>
        <end position="303"/>
    </location>
</feature>
<sequence length="303" mass="33835">MLKPLIASAAIATLASCASLQSEPSTAQNLASPSPLTFKRDLRLIEAREVMRIADLDVDLRDDAWIAEWQGYEFDAETLTPEEAQRIKDALYDFPLRRVDLAGNSEAAEFKDSLGDTFGVSIRLMMTADANTEETELVEQYANAAQTFYDTLNSQAELTVSSRDVDTVTGTDVERAVKLEENFLNMNQYNKGEQVSSVVVDDKRYVSGFYFVPKMSMMDAFMAKPRKSYERQVDAAVMAFLALDIPNLYLVIGQNAQNYLPPGVVDNDGQFHIAYRYRDGGSLTLPAELVLYQTKLVVDDLLD</sequence>
<dbReference type="RefSeq" id="WP_008045641.1">
    <property type="nucleotide sequence ID" value="NZ_CH724152.1"/>
</dbReference>
<dbReference type="AlphaFoldDB" id="A4BCT2"/>
<dbReference type="Proteomes" id="UP000005953">
    <property type="component" value="Unassembled WGS sequence"/>
</dbReference>
<reference evidence="2 3" key="1">
    <citation type="submission" date="2006-02" db="EMBL/GenBank/DDBJ databases">
        <authorList>
            <person name="Pinhassi J."/>
            <person name="Pedros-Alio C."/>
            <person name="Ferriera S."/>
            <person name="Johnson J."/>
            <person name="Kravitz S."/>
            <person name="Halpern A."/>
            <person name="Remington K."/>
            <person name="Beeson K."/>
            <person name="Tran B."/>
            <person name="Rogers Y.-H."/>
            <person name="Friedman R."/>
            <person name="Venter J.C."/>
        </authorList>
    </citation>
    <scope>NUCLEOTIDE SEQUENCE [LARGE SCALE GENOMIC DNA]</scope>
    <source>
        <strain evidence="2 3">MED297</strain>
    </source>
</reference>
<accession>A4BCT2</accession>